<sequence length="62" mass="7280">MSFYPLYSLKAKDLVKFTKDTRIGKSNLEVPSFLRIYRAIEEKVVTSGIEANMHPKTNYYNY</sequence>
<accession>K8E5A9</accession>
<protein>
    <submittedName>
        <fullName evidence="1">Uncharacterized protein</fullName>
    </submittedName>
</protein>
<gene>
    <name evidence="1" type="ORF">BN424_2427</name>
</gene>
<dbReference type="KEGG" id="cml:BN424_2427"/>
<dbReference type="HOGENOM" id="CLU_2895714_0_0_9"/>
<evidence type="ECO:0000313" key="1">
    <source>
        <dbReference type="EMBL" id="CCO11867.2"/>
    </source>
</evidence>
<dbReference type="Proteomes" id="UP000000212">
    <property type="component" value="Chromosome"/>
</dbReference>
<evidence type="ECO:0000313" key="2">
    <source>
        <dbReference type="Proteomes" id="UP000000212"/>
    </source>
</evidence>
<reference evidence="2" key="1">
    <citation type="journal article" date="2013" name="Genome Announc.">
        <title>Complete Chromosome Sequence of Carnobacterium maltaromaticum LMA 28.</title>
        <authorList>
            <person name="Cailliez-Grimal C."/>
            <person name="Chaillou S."/>
            <person name="Anba-Mondoloni J."/>
            <person name="Loux V."/>
            <person name="Afzal M.I."/>
            <person name="Rahman A."/>
            <person name="Kergourlay G."/>
            <person name="Champomier-Verges M.C."/>
            <person name="Zagorec M."/>
            <person name="Dalgaard P."/>
            <person name="Leisner J.J."/>
            <person name="Prevost H."/>
            <person name="Revol-Junelles A.M."/>
            <person name="Borges F."/>
        </authorList>
    </citation>
    <scope>NUCLEOTIDE SEQUENCE</scope>
    <source>
        <strain evidence="2">LMA28</strain>
    </source>
</reference>
<proteinExistence type="predicted"/>
<dbReference type="EMBL" id="HE999757">
    <property type="protein sequence ID" value="CCO11867.2"/>
    <property type="molecule type" value="Genomic_DNA"/>
</dbReference>
<keyword evidence="2" id="KW-1185">Reference proteome</keyword>
<dbReference type="AlphaFoldDB" id="K8E5A9"/>
<organism evidence="1 2">
    <name type="scientific">Carnobacterium maltaromaticum LMA28</name>
    <dbReference type="NCBI Taxonomy" id="1234679"/>
    <lineage>
        <taxon>Bacteria</taxon>
        <taxon>Bacillati</taxon>
        <taxon>Bacillota</taxon>
        <taxon>Bacilli</taxon>
        <taxon>Lactobacillales</taxon>
        <taxon>Carnobacteriaceae</taxon>
        <taxon>Carnobacterium</taxon>
    </lineage>
</organism>
<name>K8E5A9_CARML</name>